<protein>
    <submittedName>
        <fullName evidence="1">Uncharacterized protein</fullName>
    </submittedName>
</protein>
<proteinExistence type="predicted"/>
<dbReference type="PANTHER" id="PTHR42815:SF2">
    <property type="entry name" value="FAD-BINDING, PUTATIVE (AFU_ORTHOLOGUE AFUA_6G07600)-RELATED"/>
    <property type="match status" value="1"/>
</dbReference>
<dbReference type="Gene3D" id="2.30.110.10">
    <property type="entry name" value="Electron Transport, Fmn-binding Protein, Chain A"/>
    <property type="match status" value="1"/>
</dbReference>
<reference evidence="1 2" key="1">
    <citation type="submission" date="2019-07" db="EMBL/GenBank/DDBJ databases">
        <title>Whole genome shotgun sequence of Aneurinibacillus danicus NBRC 102444.</title>
        <authorList>
            <person name="Hosoyama A."/>
            <person name="Uohara A."/>
            <person name="Ohji S."/>
            <person name="Ichikawa N."/>
        </authorList>
    </citation>
    <scope>NUCLEOTIDE SEQUENCE [LARGE SCALE GENOMIC DNA]</scope>
    <source>
        <strain evidence="1 2">NBRC 102444</strain>
    </source>
</reference>
<evidence type="ECO:0000313" key="2">
    <source>
        <dbReference type="Proteomes" id="UP000321157"/>
    </source>
</evidence>
<name>A0A511VGD3_9BACL</name>
<gene>
    <name evidence="1" type="ORF">ADA01nite_37420</name>
</gene>
<organism evidence="1 2">
    <name type="scientific">Aneurinibacillus danicus</name>
    <dbReference type="NCBI Taxonomy" id="267746"/>
    <lineage>
        <taxon>Bacteria</taxon>
        <taxon>Bacillati</taxon>
        <taxon>Bacillota</taxon>
        <taxon>Bacilli</taxon>
        <taxon>Bacillales</taxon>
        <taxon>Paenibacillaceae</taxon>
        <taxon>Aneurinibacillus group</taxon>
        <taxon>Aneurinibacillus</taxon>
    </lineage>
</organism>
<dbReference type="InterPro" id="IPR012349">
    <property type="entry name" value="Split_barrel_FMN-bd"/>
</dbReference>
<dbReference type="Proteomes" id="UP000321157">
    <property type="component" value="Unassembled WGS sequence"/>
</dbReference>
<dbReference type="SUPFAM" id="SSF50475">
    <property type="entry name" value="FMN-binding split barrel"/>
    <property type="match status" value="1"/>
</dbReference>
<dbReference type="PANTHER" id="PTHR42815">
    <property type="entry name" value="FAD-BINDING, PUTATIVE (AFU_ORTHOLOGUE AFUA_6G07600)-RELATED"/>
    <property type="match status" value="1"/>
</dbReference>
<accession>A0A511VGD3</accession>
<evidence type="ECO:0000313" key="1">
    <source>
        <dbReference type="EMBL" id="GEN36282.1"/>
    </source>
</evidence>
<dbReference type="AlphaFoldDB" id="A0A511VGD3"/>
<sequence length="104" mass="11629">MLNILSNPHVGLVFLIPGMEEVLRINGRACVIRTADISEKLQLSGEPPLLGIGVEVEECFIHCSRALKKSNVWKVDEWPPKQNLPSATQMFHAHLKLNGMTLEE</sequence>
<dbReference type="EMBL" id="BJXX01000175">
    <property type="protein sequence ID" value="GEN36282.1"/>
    <property type="molecule type" value="Genomic_DNA"/>
</dbReference>
<comment type="caution">
    <text evidence="1">The sequence shown here is derived from an EMBL/GenBank/DDBJ whole genome shotgun (WGS) entry which is preliminary data.</text>
</comment>
<keyword evidence="2" id="KW-1185">Reference proteome</keyword>